<evidence type="ECO:0000313" key="1">
    <source>
        <dbReference type="EMBL" id="RRS05666.1"/>
    </source>
</evidence>
<proteinExistence type="predicted"/>
<reference evidence="1 2" key="1">
    <citation type="submission" date="2018-12" db="EMBL/GenBank/DDBJ databases">
        <title>The whole draft genome of Aquabacterium sp. SJQ9.</title>
        <authorList>
            <person name="Sun L."/>
            <person name="Gao X."/>
            <person name="Chen W."/>
            <person name="Huang K."/>
        </authorList>
    </citation>
    <scope>NUCLEOTIDE SEQUENCE [LARGE SCALE GENOMIC DNA]</scope>
    <source>
        <strain evidence="1 2">SJQ9</strain>
    </source>
</reference>
<protein>
    <submittedName>
        <fullName evidence="1">Uncharacterized protein</fullName>
    </submittedName>
</protein>
<dbReference type="EMBL" id="RSED01000003">
    <property type="protein sequence ID" value="RRS05666.1"/>
    <property type="molecule type" value="Genomic_DNA"/>
</dbReference>
<dbReference type="OrthoDB" id="6864769at2"/>
<organism evidence="1 2">
    <name type="scientific">Aquabacterium soli</name>
    <dbReference type="NCBI Taxonomy" id="2493092"/>
    <lineage>
        <taxon>Bacteria</taxon>
        <taxon>Pseudomonadati</taxon>
        <taxon>Pseudomonadota</taxon>
        <taxon>Betaproteobacteria</taxon>
        <taxon>Burkholderiales</taxon>
        <taxon>Aquabacterium</taxon>
    </lineage>
</organism>
<evidence type="ECO:0000313" key="2">
    <source>
        <dbReference type="Proteomes" id="UP000269265"/>
    </source>
</evidence>
<sequence>MTAVPKVDTSFPGAGCLLCLAAASMMNNSLTDHIRTLPPEGLDTLKQEIAQAITKKGATAVVIAEQINVDDLPRSSGSAPNTAPRDHSSFKQKYQIDKLLVINVSYVGVERAYSAYVPTTDPKGALRGTGYLLDLSSNTYEWYLPVAVIKGAEGNWDEPPKFPGVTNAYFQALEQGKETFLTPFK</sequence>
<name>A0A426VFF3_9BURK</name>
<accession>A0A426VFF3</accession>
<comment type="caution">
    <text evidence="1">The sequence shown here is derived from an EMBL/GenBank/DDBJ whole genome shotgun (WGS) entry which is preliminary data.</text>
</comment>
<keyword evidence="2" id="KW-1185">Reference proteome</keyword>
<dbReference type="AlphaFoldDB" id="A0A426VFF3"/>
<dbReference type="Proteomes" id="UP000269265">
    <property type="component" value="Unassembled WGS sequence"/>
</dbReference>
<gene>
    <name evidence="1" type="ORF">EIP75_04210</name>
</gene>